<dbReference type="InterPro" id="IPR000917">
    <property type="entry name" value="Sulfatase_N"/>
</dbReference>
<dbReference type="PROSITE" id="PS00523">
    <property type="entry name" value="SULFATASE_1"/>
    <property type="match status" value="1"/>
</dbReference>
<dbReference type="InterPro" id="IPR012251">
    <property type="entry name" value="GlcNAc_6-SO4ase"/>
</dbReference>
<dbReference type="GO" id="GO:0030203">
    <property type="term" value="P:glycosaminoglycan metabolic process"/>
    <property type="evidence" value="ECO:0007669"/>
    <property type="project" value="InterPro"/>
</dbReference>
<evidence type="ECO:0000313" key="7">
    <source>
        <dbReference type="EMBL" id="BAC91372.1"/>
    </source>
</evidence>
<dbReference type="OrthoDB" id="279611at2"/>
<dbReference type="Proteomes" id="UP000000557">
    <property type="component" value="Chromosome"/>
</dbReference>
<gene>
    <name evidence="7" type="ordered locus">gll3431</name>
</gene>
<dbReference type="PhylomeDB" id="Q7NFU3"/>
<dbReference type="Pfam" id="PF00884">
    <property type="entry name" value="Sulfatase"/>
    <property type="match status" value="1"/>
</dbReference>
<dbReference type="CDD" id="cd16147">
    <property type="entry name" value="G6S"/>
    <property type="match status" value="1"/>
</dbReference>
<reference evidence="7 8" key="1">
    <citation type="journal article" date="2003" name="DNA Res.">
        <title>Complete genome structure of Gloeobacter violaceus PCC 7421, a cyanobacterium that lacks thylakoids.</title>
        <authorList>
            <person name="Nakamura Y."/>
            <person name="Kaneko T."/>
            <person name="Sato S."/>
            <person name="Mimuro M."/>
            <person name="Miyashita H."/>
            <person name="Tsuchiya T."/>
            <person name="Sasamoto S."/>
            <person name="Watanabe A."/>
            <person name="Kawashima K."/>
            <person name="Kishida Y."/>
            <person name="Kiyokawa C."/>
            <person name="Kohara M."/>
            <person name="Matsumoto M."/>
            <person name="Matsuno A."/>
            <person name="Nakazaki N."/>
            <person name="Shimpo S."/>
            <person name="Takeuchi C."/>
            <person name="Yamada M."/>
            <person name="Tabata S."/>
        </authorList>
    </citation>
    <scope>NUCLEOTIDE SEQUENCE [LARGE SCALE GENOMIC DNA]</scope>
    <source>
        <strain evidence="8">ATCC 29082 / PCC 7421</strain>
    </source>
</reference>
<evidence type="ECO:0000256" key="5">
    <source>
        <dbReference type="PIRSR" id="PIRSR036666-50"/>
    </source>
</evidence>
<evidence type="ECO:0000256" key="3">
    <source>
        <dbReference type="ARBA" id="ARBA00022801"/>
    </source>
</evidence>
<dbReference type="InterPro" id="IPR017850">
    <property type="entry name" value="Alkaline_phosphatase_core_sf"/>
</dbReference>
<evidence type="ECO:0000256" key="4">
    <source>
        <dbReference type="ARBA" id="ARBA00023180"/>
    </source>
</evidence>
<dbReference type="InterPro" id="IPR024607">
    <property type="entry name" value="Sulfatase_CS"/>
</dbReference>
<dbReference type="AlphaFoldDB" id="Q7NFU3"/>
<dbReference type="eggNOG" id="COG3119">
    <property type="taxonomic scope" value="Bacteria"/>
</dbReference>
<dbReference type="SUPFAM" id="SSF53649">
    <property type="entry name" value="Alkaline phosphatase-like"/>
    <property type="match status" value="1"/>
</dbReference>
<sequence length="521" mass="56118">MKKIAPLPVKLGTLALVGLVLAAALLPTPGGFARRGQAAAAVKPSIVVVTADDLSTMELNDGLERGLLPAIQNRLVEEGTVFANSFVSYSLCCPSRSTFLTGQYSHNHGVQGNGPPIGGAVALRDDSTLATWLDDAGYVTGFLGKYLNGYGANKDKSSPRDDATYVPPGWDVWQGLVDPTTYQVYNFKINENGRVANYGTDQAEPPEEYQTDVLSARAVNFVEQYGSGDAPFFLWVNPIAPHFELRGTRRCTVNPRPQNSIRPAPRHAGSAAAVPLPRGPAFNEQDVSDKPTWVQQNPAMSERTIDCLQNLYRNRLEAMRAVDDLVAALFDALERTGALGDTIVLLTSDNGYLLGQHRLTAKVLPYEESIRVPLLVRVPDAGAPGRVDELVINNDLAPTIAAWAGVTPDLAVDGRSLVPLLADSTPAQWRKRLLVGHIGTTNANEPSNHAVLRTGARDSARPNRAYVEYTAHSPELYDLNSDPAQLTSLHAQRPEEVGALSAQLAGLKTCAGSTCRTLEDQ</sequence>
<protein>
    <submittedName>
        <fullName evidence="7">Gll3431 protein</fullName>
    </submittedName>
</protein>
<feature type="domain" description="Sulfatase N-terminal" evidence="6">
    <location>
        <begin position="44"/>
        <end position="406"/>
    </location>
</feature>
<dbReference type="RefSeq" id="WP_011143420.1">
    <property type="nucleotide sequence ID" value="NC_005125.1"/>
</dbReference>
<dbReference type="PIRSF" id="PIRSF036666">
    <property type="entry name" value="G6S"/>
    <property type="match status" value="1"/>
</dbReference>
<dbReference type="GO" id="GO:0008449">
    <property type="term" value="F:N-acetylglucosamine-6-sulfatase activity"/>
    <property type="evidence" value="ECO:0007669"/>
    <property type="project" value="InterPro"/>
</dbReference>
<dbReference type="InParanoid" id="Q7NFU3"/>
<proteinExistence type="inferred from homology"/>
<dbReference type="EnsemblBacteria" id="BAC91372">
    <property type="protein sequence ID" value="BAC91372"/>
    <property type="gene ID" value="BAC91372"/>
</dbReference>
<name>Q7NFU3_GLOVI</name>
<accession>Q7NFU3</accession>
<feature type="modified residue" description="3-oxoalanine (Cys)" evidence="5">
    <location>
        <position position="92"/>
    </location>
</feature>
<comment type="PTM">
    <text evidence="5">The conversion to 3-oxoalanine (also known as C-formylglycine, FGly), of a serine or cysteine residue in prokaryotes and of a cysteine residue in eukaryotes, is critical for catalytic activity.</text>
</comment>
<dbReference type="PANTHER" id="PTHR43108:SF8">
    <property type="entry name" value="SD21168P"/>
    <property type="match status" value="1"/>
</dbReference>
<evidence type="ECO:0000256" key="2">
    <source>
        <dbReference type="ARBA" id="ARBA00022729"/>
    </source>
</evidence>
<evidence type="ECO:0000313" key="8">
    <source>
        <dbReference type="Proteomes" id="UP000000557"/>
    </source>
</evidence>
<dbReference type="PANTHER" id="PTHR43108">
    <property type="entry name" value="N-ACETYLGLUCOSAMINE-6-SULFATASE FAMILY MEMBER"/>
    <property type="match status" value="1"/>
</dbReference>
<organism evidence="7 8">
    <name type="scientific">Gloeobacter violaceus (strain ATCC 29082 / PCC 7421)</name>
    <dbReference type="NCBI Taxonomy" id="251221"/>
    <lineage>
        <taxon>Bacteria</taxon>
        <taxon>Bacillati</taxon>
        <taxon>Cyanobacteriota</taxon>
        <taxon>Cyanophyceae</taxon>
        <taxon>Gloeobacterales</taxon>
        <taxon>Gloeobacteraceae</taxon>
        <taxon>Gloeobacter</taxon>
    </lineage>
</organism>
<dbReference type="STRING" id="251221.gene:10760943"/>
<dbReference type="HOGENOM" id="CLU_006332_4_0_3"/>
<evidence type="ECO:0000259" key="6">
    <source>
        <dbReference type="Pfam" id="PF00884"/>
    </source>
</evidence>
<dbReference type="Gene3D" id="3.40.720.10">
    <property type="entry name" value="Alkaline Phosphatase, subunit A"/>
    <property type="match status" value="1"/>
</dbReference>
<comment type="similarity">
    <text evidence="1">Belongs to the sulfatase family.</text>
</comment>
<keyword evidence="2" id="KW-0732">Signal</keyword>
<keyword evidence="8" id="KW-1185">Reference proteome</keyword>
<reference evidence="7 8" key="2">
    <citation type="journal article" date="2003" name="DNA Res.">
        <title>Complete genome structure of Gloeobacter violaceus PCC 7421, a cyanobacterium that lacks thylakoids (supplement).</title>
        <authorList>
            <person name="Nakamura Y."/>
            <person name="Kaneko T."/>
            <person name="Sato S."/>
            <person name="Mimuro M."/>
            <person name="Miyashita H."/>
            <person name="Tsuchiya T."/>
            <person name="Sasamoto S."/>
            <person name="Watanabe A."/>
            <person name="Kawashima K."/>
            <person name="Kishida Y."/>
            <person name="Kiyokawa C."/>
            <person name="Kohara M."/>
            <person name="Matsumoto M."/>
            <person name="Matsuno A."/>
            <person name="Nakazaki N."/>
            <person name="Shimpo S."/>
            <person name="Takeuchi C."/>
            <person name="Yamada M."/>
            <person name="Tabata S."/>
        </authorList>
    </citation>
    <scope>NUCLEOTIDE SEQUENCE [LARGE SCALE GENOMIC DNA]</scope>
    <source>
        <strain evidence="8">ATCC 29082 / PCC 7421</strain>
    </source>
</reference>
<dbReference type="KEGG" id="gvi:gll3431"/>
<dbReference type="FunCoup" id="Q7NFU3">
    <property type="interactions" value="2"/>
</dbReference>
<keyword evidence="4" id="KW-0325">Glycoprotein</keyword>
<evidence type="ECO:0000256" key="1">
    <source>
        <dbReference type="ARBA" id="ARBA00008779"/>
    </source>
</evidence>
<keyword evidence="3" id="KW-0378">Hydrolase</keyword>
<dbReference type="EMBL" id="BA000045">
    <property type="protein sequence ID" value="BAC91372.1"/>
    <property type="molecule type" value="Genomic_DNA"/>
</dbReference>